<proteinExistence type="predicted"/>
<dbReference type="EMBL" id="CM046391">
    <property type="protein sequence ID" value="KAI8561317.1"/>
    <property type="molecule type" value="Genomic_DNA"/>
</dbReference>
<protein>
    <submittedName>
        <fullName evidence="1">Uncharacterized protein</fullName>
    </submittedName>
</protein>
<evidence type="ECO:0000313" key="1">
    <source>
        <dbReference type="EMBL" id="KAI8561317.1"/>
    </source>
</evidence>
<keyword evidence="2" id="KW-1185">Reference proteome</keyword>
<sequence>MEKLGICSSPTKSSKVTGQKFDFVRFGSKEEASAIEEVNGTWVWDYKLVIKSARFSKAARRPLYNQQLLVEEGF</sequence>
<gene>
    <name evidence="1" type="ORF">RHMOL_Rhmol04G0329400</name>
</gene>
<evidence type="ECO:0000313" key="2">
    <source>
        <dbReference type="Proteomes" id="UP001062846"/>
    </source>
</evidence>
<accession>A0ACC0P8I6</accession>
<name>A0ACC0P8I6_RHOML</name>
<dbReference type="Proteomes" id="UP001062846">
    <property type="component" value="Chromosome 4"/>
</dbReference>
<comment type="caution">
    <text evidence="1">The sequence shown here is derived from an EMBL/GenBank/DDBJ whole genome shotgun (WGS) entry which is preliminary data.</text>
</comment>
<organism evidence="1 2">
    <name type="scientific">Rhododendron molle</name>
    <name type="common">Chinese azalea</name>
    <name type="synonym">Azalea mollis</name>
    <dbReference type="NCBI Taxonomy" id="49168"/>
    <lineage>
        <taxon>Eukaryota</taxon>
        <taxon>Viridiplantae</taxon>
        <taxon>Streptophyta</taxon>
        <taxon>Embryophyta</taxon>
        <taxon>Tracheophyta</taxon>
        <taxon>Spermatophyta</taxon>
        <taxon>Magnoliopsida</taxon>
        <taxon>eudicotyledons</taxon>
        <taxon>Gunneridae</taxon>
        <taxon>Pentapetalae</taxon>
        <taxon>asterids</taxon>
        <taxon>Ericales</taxon>
        <taxon>Ericaceae</taxon>
        <taxon>Ericoideae</taxon>
        <taxon>Rhodoreae</taxon>
        <taxon>Rhododendron</taxon>
    </lineage>
</organism>
<reference evidence="1" key="1">
    <citation type="submission" date="2022-02" db="EMBL/GenBank/DDBJ databases">
        <title>Plant Genome Project.</title>
        <authorList>
            <person name="Zhang R.-G."/>
        </authorList>
    </citation>
    <scope>NUCLEOTIDE SEQUENCE</scope>
    <source>
        <strain evidence="1">AT1</strain>
    </source>
</reference>